<dbReference type="GeneID" id="14885560"/>
<evidence type="ECO:0000313" key="1">
    <source>
        <dbReference type="EMBL" id="ELP86563.1"/>
    </source>
</evidence>
<evidence type="ECO:0000313" key="2">
    <source>
        <dbReference type="Proteomes" id="UP000014680"/>
    </source>
</evidence>
<protein>
    <submittedName>
        <fullName evidence="1">Uncharacterized protein</fullName>
    </submittedName>
</protein>
<name>A0A0A1TYL3_ENTIV</name>
<dbReference type="RefSeq" id="XP_004185909.1">
    <property type="nucleotide sequence ID" value="XM_004185861.1"/>
</dbReference>
<dbReference type="PANTHER" id="PTHR43611:SF3">
    <property type="entry name" value="FLAVIN MONONUCLEOTIDE HYDROLASE 1, CHLOROPLATIC"/>
    <property type="match status" value="1"/>
</dbReference>
<organism evidence="1 2">
    <name type="scientific">Entamoeba invadens IP1</name>
    <dbReference type="NCBI Taxonomy" id="370355"/>
    <lineage>
        <taxon>Eukaryota</taxon>
        <taxon>Amoebozoa</taxon>
        <taxon>Evosea</taxon>
        <taxon>Archamoebae</taxon>
        <taxon>Mastigamoebida</taxon>
        <taxon>Entamoebidae</taxon>
        <taxon>Entamoeba</taxon>
    </lineage>
</organism>
<dbReference type="EMBL" id="KB206960">
    <property type="protein sequence ID" value="ELP86563.1"/>
    <property type="molecule type" value="Genomic_DNA"/>
</dbReference>
<sequence>MFTFLKKAKEEQNMKIVAFSGNIEKRVQYLYNKYPQLKTLFDIEIFSFDYGRTKGDGGFVQIMVDTVHEIPSQILLLEDMEKVCNEAFDIGVNAINYNITNNERFKEDLKRYHLDAFFN</sequence>
<keyword evidence="2" id="KW-1185">Reference proteome</keyword>
<dbReference type="AlphaFoldDB" id="A0A0A1TYL3"/>
<dbReference type="PANTHER" id="PTHR43611">
    <property type="entry name" value="ALPHA-D-GLUCOSE 1-PHOSPHATE PHOSPHATASE"/>
    <property type="match status" value="1"/>
</dbReference>
<proteinExistence type="predicted"/>
<dbReference type="Gene3D" id="3.40.50.1000">
    <property type="entry name" value="HAD superfamily/HAD-like"/>
    <property type="match status" value="1"/>
</dbReference>
<dbReference type="Proteomes" id="UP000014680">
    <property type="component" value="Unassembled WGS sequence"/>
</dbReference>
<dbReference type="KEGG" id="eiv:EIN_161970"/>
<dbReference type="OrthoDB" id="2012566at2759"/>
<accession>A0A0A1TYL3</accession>
<dbReference type="VEuPathDB" id="AmoebaDB:EIN_161970"/>
<reference evidence="1 2" key="1">
    <citation type="submission" date="2012-10" db="EMBL/GenBank/DDBJ databases">
        <authorList>
            <person name="Zafar N."/>
            <person name="Inman J."/>
            <person name="Hall N."/>
            <person name="Lorenzi H."/>
            <person name="Caler E."/>
        </authorList>
    </citation>
    <scope>NUCLEOTIDE SEQUENCE [LARGE SCALE GENOMIC DNA]</scope>
    <source>
        <strain evidence="1 2">IP1</strain>
    </source>
</reference>
<gene>
    <name evidence="1" type="ORF">EIN_161970</name>
</gene>
<dbReference type="InterPro" id="IPR036412">
    <property type="entry name" value="HAD-like_sf"/>
</dbReference>
<dbReference type="InterPro" id="IPR023214">
    <property type="entry name" value="HAD_sf"/>
</dbReference>
<dbReference type="SUPFAM" id="SSF56784">
    <property type="entry name" value="HAD-like"/>
    <property type="match status" value="1"/>
</dbReference>